<evidence type="ECO:0000256" key="1">
    <source>
        <dbReference type="ARBA" id="ARBA00004473"/>
    </source>
</evidence>
<feature type="compositionally biased region" description="Low complexity" evidence="7">
    <location>
        <begin position="543"/>
        <end position="556"/>
    </location>
</feature>
<keyword evidence="5 8" id="KW-0472">Membrane</keyword>
<evidence type="ECO:0000256" key="8">
    <source>
        <dbReference type="SAM" id="Phobius"/>
    </source>
</evidence>
<dbReference type="Pfam" id="PF09779">
    <property type="entry name" value="Ima1_N"/>
    <property type="match status" value="1"/>
</dbReference>
<evidence type="ECO:0000256" key="7">
    <source>
        <dbReference type="SAM" id="MobiDB-lite"/>
    </source>
</evidence>
<evidence type="ECO:0000256" key="5">
    <source>
        <dbReference type="ARBA" id="ARBA00023136"/>
    </source>
</evidence>
<dbReference type="GeneID" id="100372984"/>
<feature type="transmembrane region" description="Helical" evidence="8">
    <location>
        <begin position="578"/>
        <end position="600"/>
    </location>
</feature>
<evidence type="ECO:0000256" key="6">
    <source>
        <dbReference type="ARBA" id="ARBA00023242"/>
    </source>
</evidence>
<evidence type="ECO:0000313" key="10">
    <source>
        <dbReference type="Proteomes" id="UP000694865"/>
    </source>
</evidence>
<organism evidence="10 11">
    <name type="scientific">Saccoglossus kowalevskii</name>
    <name type="common">Acorn worm</name>
    <dbReference type="NCBI Taxonomy" id="10224"/>
    <lineage>
        <taxon>Eukaryota</taxon>
        <taxon>Metazoa</taxon>
        <taxon>Hemichordata</taxon>
        <taxon>Enteropneusta</taxon>
        <taxon>Harrimaniidae</taxon>
        <taxon>Saccoglossus</taxon>
    </lineage>
</organism>
<comment type="subcellular location">
    <subcellularLocation>
        <location evidence="1">Nucleus inner membrane</location>
        <topology evidence="1">Multi-pass membrane protein</topology>
    </subcellularLocation>
</comment>
<name>A0ABM0GV93_SACKO</name>
<evidence type="ECO:0000313" key="11">
    <source>
        <dbReference type="RefSeq" id="XP_002738064.2"/>
    </source>
</evidence>
<feature type="region of interest" description="Disordered" evidence="7">
    <location>
        <begin position="453"/>
        <end position="475"/>
    </location>
</feature>
<gene>
    <name evidence="11" type="primary">LOC100372984</name>
</gene>
<dbReference type="InterPro" id="IPR040041">
    <property type="entry name" value="TMEM201"/>
</dbReference>
<feature type="transmembrane region" description="Helical" evidence="8">
    <location>
        <begin position="244"/>
        <end position="262"/>
    </location>
</feature>
<reference evidence="11" key="1">
    <citation type="submission" date="2025-08" db="UniProtKB">
        <authorList>
            <consortium name="RefSeq"/>
        </authorList>
    </citation>
    <scope>IDENTIFICATION</scope>
    <source>
        <tissue evidence="11">Testes</tissue>
    </source>
</reference>
<evidence type="ECO:0000256" key="2">
    <source>
        <dbReference type="ARBA" id="ARBA00007600"/>
    </source>
</evidence>
<dbReference type="InterPro" id="IPR018617">
    <property type="entry name" value="Ima1_N"/>
</dbReference>
<dbReference type="PANTHER" id="PTHR28646:SF1">
    <property type="entry name" value="TRANSMEMBRANE PROTEIN 201"/>
    <property type="match status" value="1"/>
</dbReference>
<feature type="transmembrane region" description="Helical" evidence="8">
    <location>
        <begin position="304"/>
        <end position="323"/>
    </location>
</feature>
<sequence length="608" mass="67736">MLLTILTVMCTAVIGSLFIWLVFIRHPSHVKVNCWFCNEDTIVPYGNKNCWDCPHCEQYNGFNEDGDYNKPIPAQHLEELNHSILIESQQQNSSINHDSTTNLLCQQCNRNQLLKVRQLAVFVPRNEETFDEEIEVYEHRLEQVYKLCLRCETALRRELRTQNRNLKSKMLGKRLKESSLKNVSISIYHPVLSLPWKVKLVRACTVIISLLCFLGNMGSNHGNADGSTKYDAIKDVCFPSKDILYVYINMGLFTSVISSFIAGKDRISGADAGLPFLWLLLLCMHSGANEWFPSLLILVLEKVLMPLLCLFVSLLCLLQNRTIQPPRSMKKRKSFDSFSNMSSLSCDSSLCSSLADDCEASVRNDDIYAPSSNHENSGYLETASLKSFVSTNPNKPCYGYAETGSLNSLASANQKTQNYEHLETASTKSFAATNHRGLNSSFLETVPTTPKKGLFDEPLDALSLGPPSNTKRRDLGMWSSHAVKCGEITTRPVTMAMASSSMCKRTSILCPSRFNFSSPAQDSKITTSKELFSSQETTEQPNSDSSSSSSSIGSHSNQMTNSENAVNCIKQGVFSRSYIWQSLLALSASVNLVVLSYVAINYTSILGQ</sequence>
<protein>
    <submittedName>
        <fullName evidence="11">Transmembrane protein 201-like</fullName>
    </submittedName>
</protein>
<keyword evidence="6" id="KW-0539">Nucleus</keyword>
<evidence type="ECO:0000256" key="4">
    <source>
        <dbReference type="ARBA" id="ARBA00022989"/>
    </source>
</evidence>
<accession>A0ABM0GV93</accession>
<feature type="transmembrane region" description="Helical" evidence="8">
    <location>
        <begin position="6"/>
        <end position="24"/>
    </location>
</feature>
<evidence type="ECO:0000259" key="9">
    <source>
        <dbReference type="Pfam" id="PF09779"/>
    </source>
</evidence>
<evidence type="ECO:0000256" key="3">
    <source>
        <dbReference type="ARBA" id="ARBA00022692"/>
    </source>
</evidence>
<dbReference type="RefSeq" id="XP_002738064.2">
    <property type="nucleotide sequence ID" value="XM_002738018.2"/>
</dbReference>
<keyword evidence="4 8" id="KW-1133">Transmembrane helix</keyword>
<comment type="similarity">
    <text evidence="2">Belongs to the TMEM201 family.</text>
</comment>
<keyword evidence="10" id="KW-1185">Reference proteome</keyword>
<keyword evidence="3 8" id="KW-0812">Transmembrane</keyword>
<dbReference type="PANTHER" id="PTHR28646">
    <property type="entry name" value="TRANSMEMBRANE PROTEIN 201"/>
    <property type="match status" value="1"/>
</dbReference>
<feature type="compositionally biased region" description="Polar residues" evidence="7">
    <location>
        <begin position="530"/>
        <end position="542"/>
    </location>
</feature>
<dbReference type="Proteomes" id="UP000694865">
    <property type="component" value="Unplaced"/>
</dbReference>
<feature type="region of interest" description="Disordered" evidence="7">
    <location>
        <begin position="530"/>
        <end position="559"/>
    </location>
</feature>
<feature type="domain" description="Ima1 N-terminal" evidence="9">
    <location>
        <begin position="32"/>
        <end position="153"/>
    </location>
</feature>
<proteinExistence type="inferred from homology"/>